<evidence type="ECO:0000313" key="2">
    <source>
        <dbReference type="Proteomes" id="UP000016638"/>
    </source>
</evidence>
<dbReference type="OrthoDB" id="3181392at2"/>
<dbReference type="AlphaFoldDB" id="U2TTW0"/>
<dbReference type="InterPro" id="IPR045738">
    <property type="entry name" value="DUF6088"/>
</dbReference>
<dbReference type="eggNOG" id="COG5340">
    <property type="taxonomic scope" value="Bacteria"/>
</dbReference>
<accession>U2TTW0</accession>
<proteinExistence type="predicted"/>
<evidence type="ECO:0000313" key="1">
    <source>
        <dbReference type="EMBL" id="ERL09770.1"/>
    </source>
</evidence>
<protein>
    <submittedName>
        <fullName evidence="1">PF13338 domain protein</fullName>
    </submittedName>
</protein>
<dbReference type="EMBL" id="AWEZ01000020">
    <property type="protein sequence ID" value="ERL09770.1"/>
    <property type="molecule type" value="Genomic_DNA"/>
</dbReference>
<reference evidence="1 2" key="1">
    <citation type="submission" date="2013-08" db="EMBL/GenBank/DDBJ databases">
        <authorList>
            <person name="Durkin A.S."/>
            <person name="Haft D.R."/>
            <person name="McCorrison J."/>
            <person name="Torralba M."/>
            <person name="Gillis M."/>
            <person name="Haft D.H."/>
            <person name="Methe B."/>
            <person name="Sutton G."/>
            <person name="Nelson K.E."/>
        </authorList>
    </citation>
    <scope>NUCLEOTIDE SEQUENCE [LARGE SCALE GENOMIC DNA]</scope>
    <source>
        <strain evidence="1 2">F0195</strain>
    </source>
</reference>
<dbReference type="Pfam" id="PF19570">
    <property type="entry name" value="DUF6088"/>
    <property type="match status" value="1"/>
</dbReference>
<dbReference type="STRING" id="1125712.HMPREF1316_1559"/>
<dbReference type="Proteomes" id="UP000016638">
    <property type="component" value="Unassembled WGS sequence"/>
</dbReference>
<keyword evidence="2" id="KW-1185">Reference proteome</keyword>
<name>U2TTW0_9ACTN</name>
<organism evidence="1 2">
    <name type="scientific">Olsenella profusa F0195</name>
    <dbReference type="NCBI Taxonomy" id="1125712"/>
    <lineage>
        <taxon>Bacteria</taxon>
        <taxon>Bacillati</taxon>
        <taxon>Actinomycetota</taxon>
        <taxon>Coriobacteriia</taxon>
        <taxon>Coriobacteriales</taxon>
        <taxon>Atopobiaceae</taxon>
        <taxon>Olsenella</taxon>
    </lineage>
</organism>
<dbReference type="RefSeq" id="WP_021725398.1">
    <property type="nucleotide sequence ID" value="NZ_AWEZ01000020.1"/>
</dbReference>
<dbReference type="PATRIC" id="fig|1125712.3.peg.619"/>
<gene>
    <name evidence="1" type="ORF">HMPREF1316_1559</name>
</gene>
<sequence>MNDRGLKDGIRRKVENLPEDTAFTSSDFADIADSQNVRQALKELTDNGTIARATRGVYYKPRFSGLLGQVVPPDVDEVAHAIARARGWEIAPSGDHALNMLGLDTQVPAVYAYISTGPYVSIQVGPYKVRFKHAANRNVVGMSPLTALVVQALKTLGKDRANGHVIDRISKRLTVHEKETLLAETGHATAWIRDAIHEITQ</sequence>
<comment type="caution">
    <text evidence="1">The sequence shown here is derived from an EMBL/GenBank/DDBJ whole genome shotgun (WGS) entry which is preliminary data.</text>
</comment>